<dbReference type="AlphaFoldDB" id="N9AH41"/>
<proteinExistence type="predicted"/>
<dbReference type="HOGENOM" id="CLU_2968831_0_0_6"/>
<dbReference type="Proteomes" id="UP000018440">
    <property type="component" value="Unassembled WGS sequence"/>
</dbReference>
<reference evidence="1 2" key="1">
    <citation type="submission" date="2013-02" db="EMBL/GenBank/DDBJ databases">
        <title>The Genome Sequence of Acinetobacter schindleri CIP 107287.</title>
        <authorList>
            <consortium name="The Broad Institute Genome Sequencing Platform"/>
            <consortium name="The Broad Institute Genome Sequencing Center for Infectious Disease"/>
            <person name="Cerqueira G."/>
            <person name="Feldgarden M."/>
            <person name="Courvalin P."/>
            <person name="Perichon B."/>
            <person name="Grillot-Courvalin C."/>
            <person name="Clermont D."/>
            <person name="Rocha E."/>
            <person name="Yoon E.-J."/>
            <person name="Nemec A."/>
            <person name="Walker B."/>
            <person name="Young S.K."/>
            <person name="Zeng Q."/>
            <person name="Gargeya S."/>
            <person name="Fitzgerald M."/>
            <person name="Haas B."/>
            <person name="Abouelleil A."/>
            <person name="Alvarado L."/>
            <person name="Arachchi H.M."/>
            <person name="Berlin A.M."/>
            <person name="Chapman S.B."/>
            <person name="Dewar J."/>
            <person name="Goldberg J."/>
            <person name="Griggs A."/>
            <person name="Gujja S."/>
            <person name="Hansen M."/>
            <person name="Howarth C."/>
            <person name="Imamovic A."/>
            <person name="Larimer J."/>
            <person name="McCowan C."/>
            <person name="Murphy C."/>
            <person name="Neiman D."/>
            <person name="Pearson M."/>
            <person name="Priest M."/>
            <person name="Roberts A."/>
            <person name="Saif S."/>
            <person name="Shea T."/>
            <person name="Sisk P."/>
            <person name="Sykes S."/>
            <person name="Wortman J."/>
            <person name="Nusbaum C."/>
            <person name="Birren B."/>
        </authorList>
    </citation>
    <scope>NUCLEOTIDE SEQUENCE [LARGE SCALE GENOMIC DNA]</scope>
    <source>
        <strain evidence="1 2">CIP 107287</strain>
    </source>
</reference>
<sequence>MLLAMTLTFNVQTNTSHLQQAETKFIISSYAKTQYPIVFAHGLLGFNRLATENLAMDY</sequence>
<dbReference type="PATRIC" id="fig|1217988.3.peg.3004"/>
<gene>
    <name evidence="1" type="ORF">F955_03120</name>
</gene>
<evidence type="ECO:0000313" key="2">
    <source>
        <dbReference type="Proteomes" id="UP000018440"/>
    </source>
</evidence>
<evidence type="ECO:0000313" key="1">
    <source>
        <dbReference type="EMBL" id="ENV42980.1"/>
    </source>
</evidence>
<protein>
    <recommendedName>
        <fullName evidence="3">AB hydrolase-1 domain-containing protein</fullName>
    </recommendedName>
</protein>
<dbReference type="EMBL" id="APPQ01000033">
    <property type="protein sequence ID" value="ENV42980.1"/>
    <property type="molecule type" value="Genomic_DNA"/>
</dbReference>
<evidence type="ECO:0008006" key="3">
    <source>
        <dbReference type="Google" id="ProtNLM"/>
    </source>
</evidence>
<name>N9AH41_9GAMM</name>
<organism evidence="1 2">
    <name type="scientific">Acinetobacter schindleri CIP 107287</name>
    <dbReference type="NCBI Taxonomy" id="1217988"/>
    <lineage>
        <taxon>Bacteria</taxon>
        <taxon>Pseudomonadati</taxon>
        <taxon>Pseudomonadota</taxon>
        <taxon>Gammaproteobacteria</taxon>
        <taxon>Moraxellales</taxon>
        <taxon>Moraxellaceae</taxon>
        <taxon>Acinetobacter</taxon>
    </lineage>
</organism>
<accession>N9AH41</accession>
<comment type="caution">
    <text evidence="1">The sequence shown here is derived from an EMBL/GenBank/DDBJ whole genome shotgun (WGS) entry which is preliminary data.</text>
</comment>